<evidence type="ECO:0000313" key="6">
    <source>
        <dbReference type="Proteomes" id="UP001153712"/>
    </source>
</evidence>
<dbReference type="EMBL" id="OU900102">
    <property type="protein sequence ID" value="CAG9865109.1"/>
    <property type="molecule type" value="Genomic_DNA"/>
</dbReference>
<proteinExistence type="predicted"/>
<keyword evidence="3" id="KW-0472">Membrane</keyword>
<feature type="transmembrane region" description="Helical" evidence="3">
    <location>
        <begin position="465"/>
        <end position="488"/>
    </location>
</feature>
<keyword evidence="2" id="KW-0175">Coiled coil</keyword>
<feature type="transmembrane region" description="Helical" evidence="3">
    <location>
        <begin position="86"/>
        <end position="105"/>
    </location>
</feature>
<feature type="transmembrane region" description="Helical" evidence="3">
    <location>
        <begin position="117"/>
        <end position="135"/>
    </location>
</feature>
<sequence length="657" mass="73195">MAHVPVKKRKVSHEHDIHKFQGKESIITSQIEIYVEEAQPKIPDGGWGWMIVLSAFALNAISEGVSFSFGLLYMQFVTEFKGSKSATSWVGSLFLAVPLLAGPVGSAMVDRYGCLKMTVLGSLVCTTGFVLSMFVNSLSALYITFGIIGGIGRALTFVTAVVSIAFWFEKKRAIALGLAASGTGVGTIVFAPLTTLFINEYGWRGTMLMLAGCFLNMSVCGVMMRDPEWIVQEERAKREAKKIEKKKKKALKEKKKVKNDEFLLQRVNTSLDLTEKNRIRSVIDLPTFVRENEKLPVEVINKLSENKQVYKIILENYPSLLKTKSTSTQEIHNIENHNNASRVPVRFSLAVQKTEDTIMEEDEEENEEETNNYQSPLLDAITEANEEEEPHSYLQSILLKRNNTISNGIGNVGNSIKVTMSSPDMYSVYRSTVTNVPTKKVKKKWYVQFYKSVTSMLDFSLFLELHFFLLSLSTTILFIWFIVPYFYIAEYMTDIDYTESQASFVLSAIGFTNTIGMVFLGWAGERVNIAKTYGICIILCGISIACIIWFSSNFVMLVIACASFGLFFASCFSLLPSLLGELVPLEDFTMAYGLILLCMGVGNLAGPPLAGFLYDLTDSWVLSFYQAAGWIILSGVLIGLIAFTKNRKLGGSPLNKA</sequence>
<feature type="transmembrane region" description="Helical" evidence="3">
    <location>
        <begin position="500"/>
        <end position="520"/>
    </location>
</feature>
<evidence type="ECO:0000256" key="3">
    <source>
        <dbReference type="SAM" id="Phobius"/>
    </source>
</evidence>
<evidence type="ECO:0000313" key="5">
    <source>
        <dbReference type="EMBL" id="CAG9865109.1"/>
    </source>
</evidence>
<dbReference type="PANTHER" id="PTHR11360">
    <property type="entry name" value="MONOCARBOXYLATE TRANSPORTER"/>
    <property type="match status" value="1"/>
</dbReference>
<reference evidence="5" key="1">
    <citation type="submission" date="2022-01" db="EMBL/GenBank/DDBJ databases">
        <authorList>
            <person name="King R."/>
        </authorList>
    </citation>
    <scope>NUCLEOTIDE SEQUENCE</scope>
</reference>
<evidence type="ECO:0000256" key="1">
    <source>
        <dbReference type="ARBA" id="ARBA00004141"/>
    </source>
</evidence>
<feature type="transmembrane region" description="Helical" evidence="3">
    <location>
        <begin position="141"/>
        <end position="168"/>
    </location>
</feature>
<dbReference type="InterPro" id="IPR020846">
    <property type="entry name" value="MFS_dom"/>
</dbReference>
<dbReference type="InterPro" id="IPR011701">
    <property type="entry name" value="MFS"/>
</dbReference>
<dbReference type="SUPFAM" id="SSF103473">
    <property type="entry name" value="MFS general substrate transporter"/>
    <property type="match status" value="1"/>
</dbReference>
<feature type="transmembrane region" description="Helical" evidence="3">
    <location>
        <begin position="175"/>
        <end position="198"/>
    </location>
</feature>
<feature type="transmembrane region" description="Helical" evidence="3">
    <location>
        <begin position="532"/>
        <end position="550"/>
    </location>
</feature>
<dbReference type="GO" id="GO:0008028">
    <property type="term" value="F:monocarboxylic acid transmembrane transporter activity"/>
    <property type="evidence" value="ECO:0007669"/>
    <property type="project" value="TreeGrafter"/>
</dbReference>
<evidence type="ECO:0000256" key="2">
    <source>
        <dbReference type="SAM" id="Coils"/>
    </source>
</evidence>
<comment type="subcellular location">
    <subcellularLocation>
        <location evidence="1">Membrane</location>
        <topology evidence="1">Multi-pass membrane protein</topology>
    </subcellularLocation>
</comment>
<feature type="transmembrane region" description="Helical" evidence="3">
    <location>
        <begin position="591"/>
        <end position="614"/>
    </location>
</feature>
<dbReference type="InterPro" id="IPR050327">
    <property type="entry name" value="Proton-linked_MCT"/>
</dbReference>
<dbReference type="AlphaFoldDB" id="A0A9N9XUR3"/>
<feature type="transmembrane region" description="Helical" evidence="3">
    <location>
        <begin position="49"/>
        <end position="74"/>
    </location>
</feature>
<dbReference type="Pfam" id="PF07690">
    <property type="entry name" value="MFS_1"/>
    <property type="match status" value="2"/>
</dbReference>
<evidence type="ECO:0000259" key="4">
    <source>
        <dbReference type="PROSITE" id="PS50850"/>
    </source>
</evidence>
<dbReference type="Gene3D" id="1.20.1250.20">
    <property type="entry name" value="MFS general substrate transporter like domains"/>
    <property type="match status" value="2"/>
</dbReference>
<feature type="domain" description="Major facilitator superfamily (MFS) profile" evidence="4">
    <location>
        <begin position="459"/>
        <end position="657"/>
    </location>
</feature>
<keyword evidence="3" id="KW-0812">Transmembrane</keyword>
<dbReference type="PROSITE" id="PS50850">
    <property type="entry name" value="MFS"/>
    <property type="match status" value="1"/>
</dbReference>
<feature type="coiled-coil region" evidence="2">
    <location>
        <begin position="233"/>
        <end position="261"/>
    </location>
</feature>
<protein>
    <recommendedName>
        <fullName evidence="4">Major facilitator superfamily (MFS) profile domain-containing protein</fullName>
    </recommendedName>
</protein>
<organism evidence="5 6">
    <name type="scientific">Phyllotreta striolata</name>
    <name type="common">Striped flea beetle</name>
    <name type="synonym">Crioceris striolata</name>
    <dbReference type="NCBI Taxonomy" id="444603"/>
    <lineage>
        <taxon>Eukaryota</taxon>
        <taxon>Metazoa</taxon>
        <taxon>Ecdysozoa</taxon>
        <taxon>Arthropoda</taxon>
        <taxon>Hexapoda</taxon>
        <taxon>Insecta</taxon>
        <taxon>Pterygota</taxon>
        <taxon>Neoptera</taxon>
        <taxon>Endopterygota</taxon>
        <taxon>Coleoptera</taxon>
        <taxon>Polyphaga</taxon>
        <taxon>Cucujiformia</taxon>
        <taxon>Chrysomeloidea</taxon>
        <taxon>Chrysomelidae</taxon>
        <taxon>Galerucinae</taxon>
        <taxon>Alticini</taxon>
        <taxon>Phyllotreta</taxon>
    </lineage>
</organism>
<dbReference type="InterPro" id="IPR036259">
    <property type="entry name" value="MFS_trans_sf"/>
</dbReference>
<dbReference type="GO" id="GO:0016020">
    <property type="term" value="C:membrane"/>
    <property type="evidence" value="ECO:0007669"/>
    <property type="project" value="UniProtKB-SubCell"/>
</dbReference>
<feature type="transmembrane region" description="Helical" evidence="3">
    <location>
        <begin position="620"/>
        <end position="643"/>
    </location>
</feature>
<accession>A0A9N9XUR3</accession>
<gene>
    <name evidence="5" type="ORF">PHYEVI_LOCUS11354</name>
</gene>
<dbReference type="OrthoDB" id="410267at2759"/>
<name>A0A9N9XUR3_PHYSR</name>
<keyword evidence="3" id="KW-1133">Transmembrane helix</keyword>
<dbReference type="Proteomes" id="UP001153712">
    <property type="component" value="Chromosome 9"/>
</dbReference>
<dbReference type="PANTHER" id="PTHR11360:SF111">
    <property type="entry name" value="CHASKI, ISOFORM A"/>
    <property type="match status" value="1"/>
</dbReference>
<feature type="transmembrane region" description="Helical" evidence="3">
    <location>
        <begin position="556"/>
        <end position="579"/>
    </location>
</feature>
<keyword evidence="6" id="KW-1185">Reference proteome</keyword>